<reference evidence="3 4" key="1">
    <citation type="submission" date="2019-10" db="EMBL/GenBank/DDBJ databases">
        <title>Genome Sequence of Micromonospora terminaliae DSM 101760.</title>
        <authorList>
            <person name="Guo L."/>
        </authorList>
    </citation>
    <scope>NUCLEOTIDE SEQUENCE [LARGE SCALE GENOMIC DNA]</scope>
    <source>
        <strain evidence="3 4">DSM 101760</strain>
    </source>
</reference>
<dbReference type="PANTHER" id="PTHR35333:SF3">
    <property type="entry name" value="BETA-LACTAMASE-TYPE TRANSPEPTIDASE FOLD CONTAINING PROTEIN"/>
    <property type="match status" value="1"/>
</dbReference>
<dbReference type="AlphaFoldDB" id="A0AAJ3DIW0"/>
<evidence type="ECO:0000313" key="4">
    <source>
        <dbReference type="Proteomes" id="UP000402241"/>
    </source>
</evidence>
<feature type="domain" description="Beta-lactamase class A catalytic" evidence="1">
    <location>
        <begin position="9"/>
        <end position="226"/>
    </location>
</feature>
<dbReference type="GO" id="GO:0030655">
    <property type="term" value="P:beta-lactam antibiotic catabolic process"/>
    <property type="evidence" value="ECO:0007669"/>
    <property type="project" value="InterPro"/>
</dbReference>
<proteinExistence type="predicted"/>
<dbReference type="PANTHER" id="PTHR35333">
    <property type="entry name" value="BETA-LACTAMASE"/>
    <property type="match status" value="1"/>
</dbReference>
<dbReference type="SUPFAM" id="SSF56601">
    <property type="entry name" value="beta-lactamase/transpeptidase-like"/>
    <property type="match status" value="1"/>
</dbReference>
<evidence type="ECO:0000259" key="1">
    <source>
        <dbReference type="Pfam" id="PF13354"/>
    </source>
</evidence>
<dbReference type="GO" id="GO:0008800">
    <property type="term" value="F:beta-lactamase activity"/>
    <property type="evidence" value="ECO:0007669"/>
    <property type="project" value="InterPro"/>
</dbReference>
<keyword evidence="4" id="KW-1185">Reference proteome</keyword>
<gene>
    <name evidence="2" type="ORF">G3561_11600</name>
    <name evidence="3" type="ORF">GCE86_08445</name>
</gene>
<dbReference type="Proteomes" id="UP000477779">
    <property type="component" value="Unassembled WGS sequence"/>
</dbReference>
<dbReference type="EMBL" id="JAAHBZ010000003">
    <property type="protein sequence ID" value="NES28187.1"/>
    <property type="molecule type" value="Genomic_DNA"/>
</dbReference>
<dbReference type="InterPro" id="IPR012338">
    <property type="entry name" value="Beta-lactam/transpept-like"/>
</dbReference>
<dbReference type="InterPro" id="IPR045155">
    <property type="entry name" value="Beta-lactam_cat"/>
</dbReference>
<evidence type="ECO:0000313" key="3">
    <source>
        <dbReference type="EMBL" id="QGL47077.1"/>
    </source>
</evidence>
<dbReference type="GO" id="GO:0046677">
    <property type="term" value="P:response to antibiotic"/>
    <property type="evidence" value="ECO:0007669"/>
    <property type="project" value="InterPro"/>
</dbReference>
<dbReference type="RefSeq" id="WP_154226421.1">
    <property type="nucleotide sequence ID" value="NZ_CP045309.1"/>
</dbReference>
<keyword evidence="2" id="KW-0378">Hydrolase</keyword>
<reference evidence="2 5" key="2">
    <citation type="submission" date="2020-02" db="EMBL/GenBank/DDBJ databases">
        <title>WGS of Micromonospora spp. isolated from hot spring.</title>
        <authorList>
            <person name="Thawai C."/>
        </authorList>
    </citation>
    <scope>NUCLEOTIDE SEQUENCE [LARGE SCALE GENOMIC DNA]</scope>
    <source>
        <strain evidence="2 5">TMS7</strain>
    </source>
</reference>
<evidence type="ECO:0000313" key="5">
    <source>
        <dbReference type="Proteomes" id="UP000477779"/>
    </source>
</evidence>
<name>A0AAJ3DIW0_9ACTN</name>
<dbReference type="Proteomes" id="UP000402241">
    <property type="component" value="Chromosome"/>
</dbReference>
<organism evidence="2 5">
    <name type="scientific">Micromonospora terminaliae</name>
    <dbReference type="NCBI Taxonomy" id="1914461"/>
    <lineage>
        <taxon>Bacteria</taxon>
        <taxon>Bacillati</taxon>
        <taxon>Actinomycetota</taxon>
        <taxon>Actinomycetes</taxon>
        <taxon>Micromonosporales</taxon>
        <taxon>Micromonosporaceae</taxon>
        <taxon>Micromonospora</taxon>
    </lineage>
</organism>
<dbReference type="InterPro" id="IPR000871">
    <property type="entry name" value="Beta-lactam_class-A"/>
</dbReference>
<dbReference type="Gene3D" id="3.40.710.10">
    <property type="entry name" value="DD-peptidase/beta-lactamase superfamily"/>
    <property type="match status" value="1"/>
</dbReference>
<protein>
    <submittedName>
        <fullName evidence="2">Serine hydrolase</fullName>
    </submittedName>
</protein>
<evidence type="ECO:0000313" key="2">
    <source>
        <dbReference type="EMBL" id="NES28187.1"/>
    </source>
</evidence>
<accession>A0AAJ3DIW0</accession>
<sequence length="260" mass="27438">MSPAVRIGAMVRRLDDGHTLSTDPDLILPLASVGKVLLLAEVARRLADRTLAADQPVELLDADRALGGTGLLGQLSPRWWTVADLATAVATVSDNAATNALLRLVTLGAVQDLARDAGLRDTTVHDRIRAERGPGVPETFATGTAGELCAFLTDVAKGTWQSPQACELLRGWLAGNTDRTMVADSIGHDPWSGEGVRVENKTGTDTGVRADTGIVSGRHTVVYAVIAAFPPGEERAAVAELRRWGATVDRLAGPHRSDNS</sequence>
<dbReference type="Pfam" id="PF13354">
    <property type="entry name" value="Beta-lactamase2"/>
    <property type="match status" value="1"/>
</dbReference>
<dbReference type="EMBL" id="CP045309">
    <property type="protein sequence ID" value="QGL47077.1"/>
    <property type="molecule type" value="Genomic_DNA"/>
</dbReference>